<dbReference type="InterPro" id="IPR043128">
    <property type="entry name" value="Rev_trsase/Diguanyl_cyclase"/>
</dbReference>
<dbReference type="Pfam" id="PF00989">
    <property type="entry name" value="PAS"/>
    <property type="match status" value="1"/>
</dbReference>
<dbReference type="PROSITE" id="PS50883">
    <property type="entry name" value="EAL"/>
    <property type="match status" value="1"/>
</dbReference>
<keyword evidence="7" id="KW-1185">Reference proteome</keyword>
<dbReference type="NCBIfam" id="TIGR00254">
    <property type="entry name" value="GGDEF"/>
    <property type="match status" value="1"/>
</dbReference>
<organism evidence="6 7">
    <name type="scientific">Deinococcus deserti (strain DSM 17065 / CIP 109153 / LMG 22923 / VCD115)</name>
    <dbReference type="NCBI Taxonomy" id="546414"/>
    <lineage>
        <taxon>Bacteria</taxon>
        <taxon>Thermotogati</taxon>
        <taxon>Deinococcota</taxon>
        <taxon>Deinococci</taxon>
        <taxon>Deinococcales</taxon>
        <taxon>Deinococcaceae</taxon>
        <taxon>Deinococcus</taxon>
    </lineage>
</organism>
<dbReference type="PROSITE" id="PS50113">
    <property type="entry name" value="PAC"/>
    <property type="match status" value="1"/>
</dbReference>
<keyword evidence="6" id="KW-0614">Plasmid</keyword>
<dbReference type="PANTHER" id="PTHR44757:SF2">
    <property type="entry name" value="BIOFILM ARCHITECTURE MAINTENANCE PROTEIN MBAA"/>
    <property type="match status" value="1"/>
</dbReference>
<dbReference type="InterPro" id="IPR052155">
    <property type="entry name" value="Biofilm_reg_signaling"/>
</dbReference>
<dbReference type="InterPro" id="IPR000700">
    <property type="entry name" value="PAS-assoc_C"/>
</dbReference>
<dbReference type="KEGG" id="ddr:Deide_1p00800"/>
<dbReference type="Gene3D" id="3.30.70.270">
    <property type="match status" value="1"/>
</dbReference>
<dbReference type="SMART" id="SM00091">
    <property type="entry name" value="PAS"/>
    <property type="match status" value="1"/>
</dbReference>
<evidence type="ECO:0000259" key="5">
    <source>
        <dbReference type="PROSITE" id="PS50887"/>
    </source>
</evidence>
<dbReference type="PROSITE" id="PS50112">
    <property type="entry name" value="PAS"/>
    <property type="match status" value="1"/>
</dbReference>
<dbReference type="EMBL" id="CP001115">
    <property type="protein sequence ID" value="ACO47485.1"/>
    <property type="molecule type" value="Genomic_DNA"/>
</dbReference>
<dbReference type="SUPFAM" id="SSF55073">
    <property type="entry name" value="Nucleotide cyclase"/>
    <property type="match status" value="1"/>
</dbReference>
<protein>
    <submittedName>
        <fullName evidence="6">Putative diguanylate-cyclase</fullName>
    </submittedName>
</protein>
<dbReference type="CDD" id="cd01948">
    <property type="entry name" value="EAL"/>
    <property type="match status" value="1"/>
</dbReference>
<dbReference type="AlphaFoldDB" id="C1D246"/>
<dbReference type="InterPro" id="IPR000014">
    <property type="entry name" value="PAS"/>
</dbReference>
<dbReference type="SUPFAM" id="SSF55781">
    <property type="entry name" value="GAF domain-like"/>
    <property type="match status" value="1"/>
</dbReference>
<feature type="domain" description="EAL" evidence="4">
    <location>
        <begin position="498"/>
        <end position="754"/>
    </location>
</feature>
<gene>
    <name evidence="6" type="ordered locus">Deide_1p00800</name>
</gene>
<dbReference type="PANTHER" id="PTHR44757">
    <property type="entry name" value="DIGUANYLATE CYCLASE DGCP"/>
    <property type="match status" value="1"/>
</dbReference>
<feature type="domain" description="PAC" evidence="3">
    <location>
        <begin position="248"/>
        <end position="300"/>
    </location>
</feature>
<dbReference type="SMART" id="SM00267">
    <property type="entry name" value="GGDEF"/>
    <property type="match status" value="1"/>
</dbReference>
<dbReference type="GO" id="GO:0006355">
    <property type="term" value="P:regulation of DNA-templated transcription"/>
    <property type="evidence" value="ECO:0007669"/>
    <property type="project" value="InterPro"/>
</dbReference>
<feature type="domain" description="PAS" evidence="2">
    <location>
        <begin position="174"/>
        <end position="244"/>
    </location>
</feature>
<reference evidence="6 7" key="1">
    <citation type="journal article" date="2009" name="PLoS Genet.">
        <title>Alliance of proteomics and genomics to unravel the specificities of Sahara bacterium Deinococcus deserti.</title>
        <authorList>
            <person name="de Groot A."/>
            <person name="Dulermo R."/>
            <person name="Ortet P."/>
            <person name="Blanchard L."/>
            <person name="Guerin P."/>
            <person name="Fernandez B."/>
            <person name="Vacherie B."/>
            <person name="Dossat C."/>
            <person name="Jolivet E."/>
            <person name="Siguier P."/>
            <person name="Chandler M."/>
            <person name="Barakat M."/>
            <person name="Dedieu A."/>
            <person name="Barbe V."/>
            <person name="Heulin T."/>
            <person name="Sommer S."/>
            <person name="Achouak W."/>
            <person name="Armengaud J."/>
        </authorList>
    </citation>
    <scope>NUCLEOTIDE SEQUENCE [LARGE SCALE GENOMIC DNA]</scope>
    <source>
        <strain evidence="7">DSM 17065 / CIP 109153 / LMG 22923 / VCD115</strain>
        <plasmid evidence="7">pDeide1</plasmid>
    </source>
</reference>
<geneLocation type="plasmid" evidence="7">
    <name>pDeide1</name>
</geneLocation>
<feature type="coiled-coil region" evidence="1">
    <location>
        <begin position="295"/>
        <end position="322"/>
    </location>
</feature>
<name>C1D246_DEIDV</name>
<evidence type="ECO:0000313" key="6">
    <source>
        <dbReference type="EMBL" id="ACO47485.1"/>
    </source>
</evidence>
<sequence>MGLRASRLASMTQLLNETEFASWHHLVDSLPERSFDQVAVLAAVALAAPAVVISLWGNQGWVVKGASGLSPAQGKWGDPFGLPTLPQAAWVVPDTMLDPRFKQEASVAGPPHLRFYAGVPLTLESGLTVGTLAVMDTSPRDGLTEHQAHLLGHVASLIVEQLHARRETARQQGLERLHHDVIHNVQDVVFQTDSRGCWSFLNSAWSRLTGHDTQSSLGRSALEFIHPDDQAQVQQAFGTVLTGQAATCRQHVRHVTAGGAFAWFDVYARAVHDSQGRVTGAAGTLRDITGAKQAELHLRAEKADLERRVREHTHELAQLSAQAQHDALRDPLTGLGNRTMFQHRLRGLLEDGWPARRAAVVLLDCDRFKQLNDTFGHSAGDELLRLVAGRLAREVRGPDTLSRLGGDEFGLLLGGVDTPEMALGVMQRVLRVVQQTATVQGREWPVQVSAGVVLLHDQDHAVDEVLRNADIALCHAKRRTRDKVEVFKVSMHTALLARTELEDDLRQALRNGDLHPHYQPLVRVQDGHLVGFEALARWNHPERGPISPAEFIPVAEDSGLIIDLDRAIFEQACAQYQQWQAAGLMSAPLTLSSNASARQFLLPDFAPFVQATLARTGLSANLVHLEITESLILEQSHVVTANLAALQALGVHLHIDDFGTGYSSLAYVQRLAASALKIDRSFTNRIGQAEAGEELVRAILGMARALGMHVVAEGVETDEQWVWLREVGCDLAQGFHFSRPLAALDAEALVQRAALEAVKAFSPA</sequence>
<dbReference type="Gene3D" id="3.20.20.450">
    <property type="entry name" value="EAL domain"/>
    <property type="match status" value="1"/>
</dbReference>
<dbReference type="CDD" id="cd00130">
    <property type="entry name" value="PAS"/>
    <property type="match status" value="1"/>
</dbReference>
<dbReference type="InterPro" id="IPR000160">
    <property type="entry name" value="GGDEF_dom"/>
</dbReference>
<evidence type="ECO:0000259" key="3">
    <source>
        <dbReference type="PROSITE" id="PS50113"/>
    </source>
</evidence>
<dbReference type="Gene3D" id="3.30.450.20">
    <property type="entry name" value="PAS domain"/>
    <property type="match status" value="1"/>
</dbReference>
<dbReference type="HOGENOM" id="CLU_000445_70_50_0"/>
<dbReference type="SMART" id="SM00052">
    <property type="entry name" value="EAL"/>
    <property type="match status" value="1"/>
</dbReference>
<proteinExistence type="predicted"/>
<evidence type="ECO:0000256" key="1">
    <source>
        <dbReference type="SAM" id="Coils"/>
    </source>
</evidence>
<dbReference type="InterPro" id="IPR035965">
    <property type="entry name" value="PAS-like_dom_sf"/>
</dbReference>
<dbReference type="InterPro" id="IPR035919">
    <property type="entry name" value="EAL_sf"/>
</dbReference>
<dbReference type="Pfam" id="PF00563">
    <property type="entry name" value="EAL"/>
    <property type="match status" value="1"/>
</dbReference>
<dbReference type="SUPFAM" id="SSF141868">
    <property type="entry name" value="EAL domain-like"/>
    <property type="match status" value="1"/>
</dbReference>
<dbReference type="SUPFAM" id="SSF55785">
    <property type="entry name" value="PYP-like sensor domain (PAS domain)"/>
    <property type="match status" value="1"/>
</dbReference>
<accession>C1D246</accession>
<dbReference type="Pfam" id="PF00990">
    <property type="entry name" value="GGDEF"/>
    <property type="match status" value="1"/>
</dbReference>
<dbReference type="Proteomes" id="UP000002208">
    <property type="component" value="Plasmid 1"/>
</dbReference>
<dbReference type="InterPro" id="IPR029787">
    <property type="entry name" value="Nucleotide_cyclase"/>
</dbReference>
<dbReference type="CDD" id="cd01949">
    <property type="entry name" value="GGDEF"/>
    <property type="match status" value="1"/>
</dbReference>
<keyword evidence="1" id="KW-0175">Coiled coil</keyword>
<dbReference type="PROSITE" id="PS50887">
    <property type="entry name" value="GGDEF"/>
    <property type="match status" value="1"/>
</dbReference>
<feature type="domain" description="GGDEF" evidence="5">
    <location>
        <begin position="356"/>
        <end position="489"/>
    </location>
</feature>
<evidence type="ECO:0000259" key="4">
    <source>
        <dbReference type="PROSITE" id="PS50883"/>
    </source>
</evidence>
<evidence type="ECO:0000313" key="7">
    <source>
        <dbReference type="Proteomes" id="UP000002208"/>
    </source>
</evidence>
<dbReference type="InterPro" id="IPR001633">
    <property type="entry name" value="EAL_dom"/>
</dbReference>
<evidence type="ECO:0000259" key="2">
    <source>
        <dbReference type="PROSITE" id="PS50112"/>
    </source>
</evidence>
<dbReference type="OrthoDB" id="9814202at2"/>
<dbReference type="NCBIfam" id="TIGR00229">
    <property type="entry name" value="sensory_box"/>
    <property type="match status" value="1"/>
</dbReference>
<dbReference type="InterPro" id="IPR013767">
    <property type="entry name" value="PAS_fold"/>
</dbReference>